<sequence length="240" mass="26385">MTWWGRVKGVLLIVVSVAAAAGCFLAFTSWMSAQTGRYEDYRAARACPEREATRAWEDCLRTVAFTVTDVEFRTTGRRGKQQATVVGTPFWDRVVDLGSPDPLLRELREGDRVTGTIWRGDIMALAKGDLRQNTPEEPRDEPEIPAIAGTLAGLLAVLTFAFGAIRLAGSPRLREYAAWRPYGRRLLVAVLVAGFGGGMLFTWLGLPWWLTPPGIVAVTGCAAALIYGWDAEERARARLS</sequence>
<name>A0ABU3M432_9ACTN</name>
<feature type="transmembrane region" description="Helical" evidence="1">
    <location>
        <begin position="9"/>
        <end position="31"/>
    </location>
</feature>
<accession>A0ABU3M432</accession>
<evidence type="ECO:0000313" key="3">
    <source>
        <dbReference type="Proteomes" id="UP001257948"/>
    </source>
</evidence>
<comment type="caution">
    <text evidence="2">The sequence shown here is derived from an EMBL/GenBank/DDBJ whole genome shotgun (WGS) entry which is preliminary data.</text>
</comment>
<evidence type="ECO:0000313" key="2">
    <source>
        <dbReference type="EMBL" id="MDT7846267.1"/>
    </source>
</evidence>
<keyword evidence="1" id="KW-0472">Membrane</keyword>
<dbReference type="EMBL" id="JAVTLL010000033">
    <property type="protein sequence ID" value="MDT7846267.1"/>
    <property type="molecule type" value="Genomic_DNA"/>
</dbReference>
<keyword evidence="3" id="KW-1185">Reference proteome</keyword>
<evidence type="ECO:0000256" key="1">
    <source>
        <dbReference type="SAM" id="Phobius"/>
    </source>
</evidence>
<protein>
    <recommendedName>
        <fullName evidence="4">Integral membrane protein</fullName>
    </recommendedName>
</protein>
<keyword evidence="1" id="KW-0812">Transmembrane</keyword>
<gene>
    <name evidence="2" type="ORF">RQC66_36685</name>
</gene>
<feature type="transmembrane region" description="Helical" evidence="1">
    <location>
        <begin position="186"/>
        <end position="204"/>
    </location>
</feature>
<proteinExistence type="predicted"/>
<dbReference type="RefSeq" id="WP_314206631.1">
    <property type="nucleotide sequence ID" value="NZ_JAVTLL010000033.1"/>
</dbReference>
<dbReference type="PROSITE" id="PS51257">
    <property type="entry name" value="PROKAR_LIPOPROTEIN"/>
    <property type="match status" value="1"/>
</dbReference>
<feature type="transmembrane region" description="Helical" evidence="1">
    <location>
        <begin position="210"/>
        <end position="229"/>
    </location>
</feature>
<organism evidence="2 3">
    <name type="scientific">Streptomyces justiciae</name>
    <dbReference type="NCBI Taxonomy" id="2780140"/>
    <lineage>
        <taxon>Bacteria</taxon>
        <taxon>Bacillati</taxon>
        <taxon>Actinomycetota</taxon>
        <taxon>Actinomycetes</taxon>
        <taxon>Kitasatosporales</taxon>
        <taxon>Streptomycetaceae</taxon>
        <taxon>Streptomyces</taxon>
    </lineage>
</organism>
<keyword evidence="1" id="KW-1133">Transmembrane helix</keyword>
<evidence type="ECO:0008006" key="4">
    <source>
        <dbReference type="Google" id="ProtNLM"/>
    </source>
</evidence>
<feature type="transmembrane region" description="Helical" evidence="1">
    <location>
        <begin position="144"/>
        <end position="165"/>
    </location>
</feature>
<reference evidence="3" key="1">
    <citation type="submission" date="2023-07" db="EMBL/GenBank/DDBJ databases">
        <title>Draft genome sequence of the endophytic actinobacterium Streptomyces justiciae WPN32, a potential antibiotic producer.</title>
        <authorList>
            <person name="Yasawong M."/>
            <person name="Pana W."/>
            <person name="Ganta P."/>
            <person name="Santapan N."/>
            <person name="Songngamsuk T."/>
            <person name="Phatcharaharikarn M."/>
            <person name="Kerdtoob S."/>
            <person name="Nantapong N."/>
        </authorList>
    </citation>
    <scope>NUCLEOTIDE SEQUENCE [LARGE SCALE GENOMIC DNA]</scope>
    <source>
        <strain evidence="3">WPN32</strain>
    </source>
</reference>
<dbReference type="Proteomes" id="UP001257948">
    <property type="component" value="Unassembled WGS sequence"/>
</dbReference>